<protein>
    <submittedName>
        <fullName evidence="1">Uncharacterized protein</fullName>
    </submittedName>
</protein>
<proteinExistence type="predicted"/>
<keyword evidence="2" id="KW-1185">Reference proteome</keyword>
<evidence type="ECO:0000313" key="1">
    <source>
        <dbReference type="EMBL" id="KAF7439259.1"/>
    </source>
</evidence>
<organism evidence="1 2">
    <name type="scientific">Vespula pensylvanica</name>
    <name type="common">Western yellow jacket</name>
    <name type="synonym">Wasp</name>
    <dbReference type="NCBI Taxonomy" id="30213"/>
    <lineage>
        <taxon>Eukaryota</taxon>
        <taxon>Metazoa</taxon>
        <taxon>Ecdysozoa</taxon>
        <taxon>Arthropoda</taxon>
        <taxon>Hexapoda</taxon>
        <taxon>Insecta</taxon>
        <taxon>Pterygota</taxon>
        <taxon>Neoptera</taxon>
        <taxon>Endopterygota</taxon>
        <taxon>Hymenoptera</taxon>
        <taxon>Apocrita</taxon>
        <taxon>Aculeata</taxon>
        <taxon>Vespoidea</taxon>
        <taxon>Vespidae</taxon>
        <taxon>Vespinae</taxon>
        <taxon>Vespula</taxon>
    </lineage>
</organism>
<reference evidence="1" key="1">
    <citation type="journal article" date="2020" name="G3 (Bethesda)">
        <title>High-Quality Assemblies for Three Invasive Social Wasps from the &lt;i&gt;Vespula&lt;/i&gt; Genus.</title>
        <authorList>
            <person name="Harrop T.W.R."/>
            <person name="Guhlin J."/>
            <person name="McLaughlin G.M."/>
            <person name="Permina E."/>
            <person name="Stockwell P."/>
            <person name="Gilligan J."/>
            <person name="Le Lec M.F."/>
            <person name="Gruber M.A.M."/>
            <person name="Quinn O."/>
            <person name="Lovegrove M."/>
            <person name="Duncan E.J."/>
            <person name="Remnant E.J."/>
            <person name="Van Eeckhoven J."/>
            <person name="Graham B."/>
            <person name="Knapp R.A."/>
            <person name="Langford K.W."/>
            <person name="Kronenberg Z."/>
            <person name="Press M.O."/>
            <person name="Eacker S.M."/>
            <person name="Wilson-Rankin E.E."/>
            <person name="Purcell J."/>
            <person name="Lester P.J."/>
            <person name="Dearden P.K."/>
        </authorList>
    </citation>
    <scope>NUCLEOTIDE SEQUENCE</scope>
    <source>
        <strain evidence="1">Volc-1</strain>
    </source>
</reference>
<gene>
    <name evidence="1" type="ORF">H0235_001650</name>
</gene>
<accession>A0A834PGF9</accession>
<dbReference type="AlphaFoldDB" id="A0A834PGF9"/>
<name>A0A834PGF9_VESPE</name>
<dbReference type="EMBL" id="JACSDY010000001">
    <property type="protein sequence ID" value="KAF7439259.1"/>
    <property type="molecule type" value="Genomic_DNA"/>
</dbReference>
<dbReference type="Proteomes" id="UP000600918">
    <property type="component" value="Unassembled WGS sequence"/>
</dbReference>
<sequence length="130" mass="14508">MQNKSYIEVSQTRILSLLCVFRSKSGARLELDFVAVFQAMEISRTADSRVPARIHLLYSFFPSFKEDSCGSFLACRVPSPPPTTIIGARSIGRRDHSTAREHIHFYGGGLSRGSPVANFTMRLLAHTYVV</sequence>
<evidence type="ECO:0000313" key="2">
    <source>
        <dbReference type="Proteomes" id="UP000600918"/>
    </source>
</evidence>
<comment type="caution">
    <text evidence="1">The sequence shown here is derived from an EMBL/GenBank/DDBJ whole genome shotgun (WGS) entry which is preliminary data.</text>
</comment>